<reference evidence="1" key="1">
    <citation type="submission" date="2020-08" db="EMBL/GenBank/DDBJ databases">
        <title>Multicomponent nature underlies the extraordinary mechanical properties of spider dragline silk.</title>
        <authorList>
            <person name="Kono N."/>
            <person name="Nakamura H."/>
            <person name="Mori M."/>
            <person name="Yoshida Y."/>
            <person name="Ohtoshi R."/>
            <person name="Malay A.D."/>
            <person name="Moran D.A.P."/>
            <person name="Tomita M."/>
            <person name="Numata K."/>
            <person name="Arakawa K."/>
        </authorList>
    </citation>
    <scope>NUCLEOTIDE SEQUENCE</scope>
</reference>
<keyword evidence="2" id="KW-1185">Reference proteome</keyword>
<sequence length="129" mass="14634">MARGDRSVYVKQRPRRLGGSLLPATSFSLPISKRSFPILLLRLENPEDGIFSTLRLPSERATSLNSRNSIFALESGRSSGKELYMPYSLDLNGAESIVRDDVQRETGLESRRRYPYSCDGFRIFSLRSK</sequence>
<dbReference type="AlphaFoldDB" id="A0A8X6MVY1"/>
<proteinExistence type="predicted"/>
<organism evidence="1 2">
    <name type="scientific">Nephila pilipes</name>
    <name type="common">Giant wood spider</name>
    <name type="synonym">Nephila maculata</name>
    <dbReference type="NCBI Taxonomy" id="299642"/>
    <lineage>
        <taxon>Eukaryota</taxon>
        <taxon>Metazoa</taxon>
        <taxon>Ecdysozoa</taxon>
        <taxon>Arthropoda</taxon>
        <taxon>Chelicerata</taxon>
        <taxon>Arachnida</taxon>
        <taxon>Araneae</taxon>
        <taxon>Araneomorphae</taxon>
        <taxon>Entelegynae</taxon>
        <taxon>Araneoidea</taxon>
        <taxon>Nephilidae</taxon>
        <taxon>Nephila</taxon>
    </lineage>
</organism>
<accession>A0A8X6MVY1</accession>
<evidence type="ECO:0000313" key="2">
    <source>
        <dbReference type="Proteomes" id="UP000887013"/>
    </source>
</evidence>
<evidence type="ECO:0000313" key="1">
    <source>
        <dbReference type="EMBL" id="GFS80856.1"/>
    </source>
</evidence>
<dbReference type="EMBL" id="BMAW01002903">
    <property type="protein sequence ID" value="GFS80856.1"/>
    <property type="molecule type" value="Genomic_DNA"/>
</dbReference>
<name>A0A8X6MVY1_NEPPI</name>
<protein>
    <submittedName>
        <fullName evidence="1">Uncharacterized protein</fullName>
    </submittedName>
</protein>
<comment type="caution">
    <text evidence="1">The sequence shown here is derived from an EMBL/GenBank/DDBJ whole genome shotgun (WGS) entry which is preliminary data.</text>
</comment>
<dbReference type="OrthoDB" id="10331207at2759"/>
<gene>
    <name evidence="1" type="ORF">NPIL_416811</name>
</gene>
<dbReference type="Proteomes" id="UP000887013">
    <property type="component" value="Unassembled WGS sequence"/>
</dbReference>